<name>A0ABS3BME6_9BACT</name>
<comment type="caution">
    <text evidence="2">The sequence shown here is derived from an EMBL/GenBank/DDBJ whole genome shotgun (WGS) entry which is preliminary data.</text>
</comment>
<keyword evidence="1" id="KW-0812">Transmembrane</keyword>
<keyword evidence="1" id="KW-0472">Membrane</keyword>
<keyword evidence="3" id="KW-1185">Reference proteome</keyword>
<evidence type="ECO:0000256" key="1">
    <source>
        <dbReference type="SAM" id="Phobius"/>
    </source>
</evidence>
<evidence type="ECO:0000313" key="3">
    <source>
        <dbReference type="Proteomes" id="UP000664698"/>
    </source>
</evidence>
<proteinExistence type="predicted"/>
<reference evidence="2 3" key="1">
    <citation type="submission" date="2021-03" db="EMBL/GenBank/DDBJ databases">
        <title>novel species isolated from a fishpond in China.</title>
        <authorList>
            <person name="Lu H."/>
            <person name="Cai Z."/>
        </authorList>
    </citation>
    <scope>NUCLEOTIDE SEQUENCE [LARGE SCALE GENOMIC DNA]</scope>
    <source>
        <strain evidence="2 3">JCM 31546</strain>
    </source>
</reference>
<feature type="transmembrane region" description="Helical" evidence="1">
    <location>
        <begin position="12"/>
        <end position="28"/>
    </location>
</feature>
<feature type="transmembrane region" description="Helical" evidence="1">
    <location>
        <begin position="81"/>
        <end position="101"/>
    </location>
</feature>
<organism evidence="2 3">
    <name type="scientific">Algoriphagus aestuariicola</name>
    <dbReference type="NCBI Taxonomy" id="1852016"/>
    <lineage>
        <taxon>Bacteria</taxon>
        <taxon>Pseudomonadati</taxon>
        <taxon>Bacteroidota</taxon>
        <taxon>Cytophagia</taxon>
        <taxon>Cytophagales</taxon>
        <taxon>Cyclobacteriaceae</taxon>
        <taxon>Algoriphagus</taxon>
    </lineage>
</organism>
<gene>
    <name evidence="2" type="ORF">J0A67_04465</name>
</gene>
<sequence>MERDQNFNFRQPLVTASGIILGFVLNFATDLVRQDKKGGLFSISILVATLIGIVLLVVSLYRILDNRYDREHADRYYTRTLNYVLAGGIFSFLGALVRMTYTLMIP</sequence>
<accession>A0ABS3BME6</accession>
<evidence type="ECO:0000313" key="2">
    <source>
        <dbReference type="EMBL" id="MBN7800101.1"/>
    </source>
</evidence>
<feature type="transmembrane region" description="Helical" evidence="1">
    <location>
        <begin position="40"/>
        <end position="61"/>
    </location>
</feature>
<keyword evidence="1" id="KW-1133">Transmembrane helix</keyword>
<dbReference type="EMBL" id="JAFKCW010000001">
    <property type="protein sequence ID" value="MBN7800101.1"/>
    <property type="molecule type" value="Genomic_DNA"/>
</dbReference>
<dbReference type="Proteomes" id="UP000664698">
    <property type="component" value="Unassembled WGS sequence"/>
</dbReference>
<dbReference type="RefSeq" id="WP_206568063.1">
    <property type="nucleotide sequence ID" value="NZ_JAFKCW010000001.1"/>
</dbReference>
<protein>
    <submittedName>
        <fullName evidence="2">Uncharacterized protein</fullName>
    </submittedName>
</protein>